<feature type="compositionally biased region" description="Pro residues" evidence="1">
    <location>
        <begin position="51"/>
        <end position="60"/>
    </location>
</feature>
<name>A0A5B7JY04_PORTR</name>
<evidence type="ECO:0000313" key="3">
    <source>
        <dbReference type="Proteomes" id="UP000324222"/>
    </source>
</evidence>
<sequence>MEESARECGGGNSISIVSHSAASVWSMLSSHSPLHHHHHHHYCHHHGTLATPPPPPPPTISPFTPNNSSHQYKLEFAQNLPGPHPPYMTPLAHMTLPRHSPLWILRSLFQLVCEWKETDLVFLEERVSSSS</sequence>
<proteinExistence type="predicted"/>
<protein>
    <submittedName>
        <fullName evidence="2">Uncharacterized protein</fullName>
    </submittedName>
</protein>
<accession>A0A5B7JY04</accession>
<evidence type="ECO:0000313" key="2">
    <source>
        <dbReference type="EMBL" id="MPC99176.1"/>
    </source>
</evidence>
<gene>
    <name evidence="2" type="ORF">E2C01_094573</name>
</gene>
<reference evidence="2 3" key="1">
    <citation type="submission" date="2019-05" db="EMBL/GenBank/DDBJ databases">
        <title>Another draft genome of Portunus trituberculatus and its Hox gene families provides insights of decapod evolution.</title>
        <authorList>
            <person name="Jeong J.-H."/>
            <person name="Song I."/>
            <person name="Kim S."/>
            <person name="Choi T."/>
            <person name="Kim D."/>
            <person name="Ryu S."/>
            <person name="Kim W."/>
        </authorList>
    </citation>
    <scope>NUCLEOTIDE SEQUENCE [LARGE SCALE GENOMIC DNA]</scope>
    <source>
        <tissue evidence="2">Muscle</tissue>
    </source>
</reference>
<comment type="caution">
    <text evidence="2">The sequence shown here is derived from an EMBL/GenBank/DDBJ whole genome shotgun (WGS) entry which is preliminary data.</text>
</comment>
<dbReference type="EMBL" id="VSRR010117269">
    <property type="protein sequence ID" value="MPC99176.1"/>
    <property type="molecule type" value="Genomic_DNA"/>
</dbReference>
<dbReference type="Proteomes" id="UP000324222">
    <property type="component" value="Unassembled WGS sequence"/>
</dbReference>
<feature type="region of interest" description="Disordered" evidence="1">
    <location>
        <begin position="33"/>
        <end position="67"/>
    </location>
</feature>
<feature type="compositionally biased region" description="Basic residues" evidence="1">
    <location>
        <begin position="33"/>
        <end position="47"/>
    </location>
</feature>
<dbReference type="AlphaFoldDB" id="A0A5B7JY04"/>
<evidence type="ECO:0000256" key="1">
    <source>
        <dbReference type="SAM" id="MobiDB-lite"/>
    </source>
</evidence>
<organism evidence="2 3">
    <name type="scientific">Portunus trituberculatus</name>
    <name type="common">Swimming crab</name>
    <name type="synonym">Neptunus trituberculatus</name>
    <dbReference type="NCBI Taxonomy" id="210409"/>
    <lineage>
        <taxon>Eukaryota</taxon>
        <taxon>Metazoa</taxon>
        <taxon>Ecdysozoa</taxon>
        <taxon>Arthropoda</taxon>
        <taxon>Crustacea</taxon>
        <taxon>Multicrustacea</taxon>
        <taxon>Malacostraca</taxon>
        <taxon>Eumalacostraca</taxon>
        <taxon>Eucarida</taxon>
        <taxon>Decapoda</taxon>
        <taxon>Pleocyemata</taxon>
        <taxon>Brachyura</taxon>
        <taxon>Eubrachyura</taxon>
        <taxon>Portunoidea</taxon>
        <taxon>Portunidae</taxon>
        <taxon>Portuninae</taxon>
        <taxon>Portunus</taxon>
    </lineage>
</organism>
<keyword evidence="3" id="KW-1185">Reference proteome</keyword>